<dbReference type="AlphaFoldDB" id="A0A9Q0M4Z2"/>
<dbReference type="PANTHER" id="PTHR13064">
    <property type="entry name" value="TRANSMEMBRANE PROTEIN 9 FAMILY MEMBER"/>
    <property type="match status" value="1"/>
</dbReference>
<dbReference type="PANTHER" id="PTHR13064:SF6">
    <property type="entry name" value="TRANSMEMBRANE PROTEIN 9"/>
    <property type="match status" value="1"/>
</dbReference>
<name>A0A9Q0M4Z2_BLOTA</name>
<evidence type="ECO:0000256" key="3">
    <source>
        <dbReference type="ARBA" id="ARBA00022692"/>
    </source>
</evidence>
<proteinExistence type="inferred from homology"/>
<feature type="region of interest" description="Disordered" evidence="6">
    <location>
        <begin position="300"/>
        <end position="355"/>
    </location>
</feature>
<dbReference type="Proteomes" id="UP001142055">
    <property type="component" value="Chromosome 2"/>
</dbReference>
<gene>
    <name evidence="9" type="ORF">RDWZM_004811</name>
</gene>
<dbReference type="InterPro" id="IPR008853">
    <property type="entry name" value="TMEM9/TMEM9B"/>
</dbReference>
<feature type="compositionally biased region" description="Polar residues" evidence="6">
    <location>
        <begin position="300"/>
        <end position="325"/>
    </location>
</feature>
<keyword evidence="5 7" id="KW-0472">Membrane</keyword>
<evidence type="ECO:0000256" key="7">
    <source>
        <dbReference type="SAM" id="Phobius"/>
    </source>
</evidence>
<comment type="similarity">
    <text evidence="2">Belongs to the TMEM9 family.</text>
</comment>
<dbReference type="SMART" id="SM00225">
    <property type="entry name" value="BTB"/>
    <property type="match status" value="1"/>
</dbReference>
<evidence type="ECO:0000259" key="8">
    <source>
        <dbReference type="PROSITE" id="PS50097"/>
    </source>
</evidence>
<dbReference type="InterPro" id="IPR000210">
    <property type="entry name" value="BTB/POZ_dom"/>
</dbReference>
<feature type="domain" description="BTB" evidence="8">
    <location>
        <begin position="46"/>
        <end position="109"/>
    </location>
</feature>
<dbReference type="SUPFAM" id="SSF54695">
    <property type="entry name" value="POZ domain"/>
    <property type="match status" value="1"/>
</dbReference>
<accession>A0A9Q0M4Z2</accession>
<evidence type="ECO:0000256" key="1">
    <source>
        <dbReference type="ARBA" id="ARBA00004370"/>
    </source>
</evidence>
<keyword evidence="10" id="KW-1185">Reference proteome</keyword>
<keyword evidence="3 7" id="KW-0812">Transmembrane</keyword>
<comment type="subcellular location">
    <subcellularLocation>
        <location evidence="1">Membrane</location>
    </subcellularLocation>
</comment>
<dbReference type="Gene3D" id="3.30.710.10">
    <property type="entry name" value="Potassium Channel Kv1.1, Chain A"/>
    <property type="match status" value="1"/>
</dbReference>
<evidence type="ECO:0000256" key="5">
    <source>
        <dbReference type="ARBA" id="ARBA00023136"/>
    </source>
</evidence>
<evidence type="ECO:0000256" key="2">
    <source>
        <dbReference type="ARBA" id="ARBA00007264"/>
    </source>
</evidence>
<dbReference type="Pfam" id="PF00651">
    <property type="entry name" value="BTB"/>
    <property type="match status" value="1"/>
</dbReference>
<sequence>MEQKESNAVNKNDTGRLPIIVVDQYAEAGFDIDPSSSQTLGQTLTGDVYFVLGDNVFQAPKWRITAKSTFFASLFVHKPGNRYYVRNISERIFKSIFDFILTKKIELSNVQFATEVLILAAKFEIEQLKIICQDYLIKAEGFLNNYSIIDILILADRTNSSLLRSNAIEFIKSSVYAGSYDDVRCKCLCPLTGVVTNGTNPSNRKMYIGNVPPNQCNCDFVVLPSLDDNVQAKAKEFCPRCECKYESRNTATIRFFVIFIIGMISFLVIYMAFLIILEPWMHRRSIFTSYKHFNEEVSMQEQHSTDDAQLTGTRRRAPTSSSLSQDEGENDDQVPKGMFNRVGHSQSRWKQKVNQQRKNIYDDHTMLN</sequence>
<feature type="transmembrane region" description="Helical" evidence="7">
    <location>
        <begin position="253"/>
        <end position="277"/>
    </location>
</feature>
<dbReference type="EMBL" id="JAPWDV010000002">
    <property type="protein sequence ID" value="KAJ6218999.1"/>
    <property type="molecule type" value="Genomic_DNA"/>
</dbReference>
<evidence type="ECO:0000313" key="9">
    <source>
        <dbReference type="EMBL" id="KAJ6218999.1"/>
    </source>
</evidence>
<feature type="compositionally biased region" description="Polar residues" evidence="6">
    <location>
        <begin position="343"/>
        <end position="355"/>
    </location>
</feature>
<evidence type="ECO:0000313" key="10">
    <source>
        <dbReference type="Proteomes" id="UP001142055"/>
    </source>
</evidence>
<dbReference type="PROSITE" id="PS50097">
    <property type="entry name" value="BTB"/>
    <property type="match status" value="1"/>
</dbReference>
<organism evidence="9 10">
    <name type="scientific">Blomia tropicalis</name>
    <name type="common">Mite</name>
    <dbReference type="NCBI Taxonomy" id="40697"/>
    <lineage>
        <taxon>Eukaryota</taxon>
        <taxon>Metazoa</taxon>
        <taxon>Ecdysozoa</taxon>
        <taxon>Arthropoda</taxon>
        <taxon>Chelicerata</taxon>
        <taxon>Arachnida</taxon>
        <taxon>Acari</taxon>
        <taxon>Acariformes</taxon>
        <taxon>Sarcoptiformes</taxon>
        <taxon>Astigmata</taxon>
        <taxon>Glycyphagoidea</taxon>
        <taxon>Echimyopodidae</taxon>
        <taxon>Blomia</taxon>
    </lineage>
</organism>
<evidence type="ECO:0000256" key="4">
    <source>
        <dbReference type="ARBA" id="ARBA00022989"/>
    </source>
</evidence>
<dbReference type="Pfam" id="PF05434">
    <property type="entry name" value="Tmemb_9"/>
    <property type="match status" value="1"/>
</dbReference>
<keyword evidence="4 7" id="KW-1133">Transmembrane helix</keyword>
<evidence type="ECO:0000256" key="6">
    <source>
        <dbReference type="SAM" id="MobiDB-lite"/>
    </source>
</evidence>
<comment type="caution">
    <text evidence="9">The sequence shown here is derived from an EMBL/GenBank/DDBJ whole genome shotgun (WGS) entry which is preliminary data.</text>
</comment>
<reference evidence="9" key="1">
    <citation type="submission" date="2022-12" db="EMBL/GenBank/DDBJ databases">
        <title>Genome assemblies of Blomia tropicalis.</title>
        <authorList>
            <person name="Cui Y."/>
        </authorList>
    </citation>
    <scope>NUCLEOTIDE SEQUENCE</scope>
    <source>
        <tissue evidence="9">Adult mites</tissue>
    </source>
</reference>
<protein>
    <recommendedName>
        <fullName evidence="8">BTB domain-containing protein</fullName>
    </recommendedName>
</protein>
<dbReference type="InterPro" id="IPR011333">
    <property type="entry name" value="SKP1/BTB/POZ_sf"/>
</dbReference>
<dbReference type="GO" id="GO:0005765">
    <property type="term" value="C:lysosomal membrane"/>
    <property type="evidence" value="ECO:0007669"/>
    <property type="project" value="InterPro"/>
</dbReference>